<evidence type="ECO:0000256" key="1">
    <source>
        <dbReference type="SAM" id="MobiDB-lite"/>
    </source>
</evidence>
<reference evidence="2" key="1">
    <citation type="submission" date="2020-02" db="EMBL/GenBank/DDBJ databases">
        <authorList>
            <person name="Meier V. D."/>
        </authorList>
    </citation>
    <scope>NUCLEOTIDE SEQUENCE</scope>
    <source>
        <strain evidence="2">AVDCRST_MAG56</strain>
    </source>
</reference>
<feature type="non-terminal residue" evidence="2">
    <location>
        <position position="74"/>
    </location>
</feature>
<name>A0A6J4HXP1_9SPHI</name>
<feature type="compositionally biased region" description="Low complexity" evidence="1">
    <location>
        <begin position="24"/>
        <end position="38"/>
    </location>
</feature>
<dbReference type="AlphaFoldDB" id="A0A6J4HXP1"/>
<organism evidence="2">
    <name type="scientific">uncultured Cytophagales bacterium</name>
    <dbReference type="NCBI Taxonomy" id="158755"/>
    <lineage>
        <taxon>Bacteria</taxon>
        <taxon>Pseudomonadati</taxon>
        <taxon>Bacteroidota</taxon>
        <taxon>Sphingobacteriia</taxon>
        <taxon>Sphingobacteriales</taxon>
        <taxon>environmental samples</taxon>
    </lineage>
</organism>
<proteinExistence type="predicted"/>
<gene>
    <name evidence="2" type="ORF">AVDCRST_MAG56-1191</name>
</gene>
<feature type="region of interest" description="Disordered" evidence="1">
    <location>
        <begin position="1"/>
        <end position="44"/>
    </location>
</feature>
<dbReference type="EMBL" id="CADCTQ010000112">
    <property type="protein sequence ID" value="CAA9235871.1"/>
    <property type="molecule type" value="Genomic_DNA"/>
</dbReference>
<feature type="compositionally biased region" description="Basic residues" evidence="1">
    <location>
        <begin position="1"/>
        <end position="11"/>
    </location>
</feature>
<evidence type="ECO:0000313" key="2">
    <source>
        <dbReference type="EMBL" id="CAA9235871.1"/>
    </source>
</evidence>
<protein>
    <submittedName>
        <fullName evidence="2">Uncharacterized protein</fullName>
    </submittedName>
</protein>
<accession>A0A6J4HXP1</accession>
<feature type="compositionally biased region" description="Polar residues" evidence="1">
    <location>
        <begin position="13"/>
        <end position="23"/>
    </location>
</feature>
<sequence length="74" mass="8132">WGNAKKNKLHLRSINQSPSLHNQPLTTDPSLTPSPSNPRLRSSHTQDMAYVSPNCCTWASSLPKACRYAPGICV</sequence>
<feature type="non-terminal residue" evidence="2">
    <location>
        <position position="1"/>
    </location>
</feature>